<dbReference type="InterPro" id="IPR029062">
    <property type="entry name" value="Class_I_gatase-like"/>
</dbReference>
<dbReference type="InterPro" id="IPR017926">
    <property type="entry name" value="GATASE"/>
</dbReference>
<dbReference type="NCBIfam" id="TIGR00566">
    <property type="entry name" value="trpG_papA"/>
    <property type="match status" value="1"/>
</dbReference>
<sequence length="231" mass="25561">MKILILDNYDSFTYNLVQYIEEETGGEVDVFRNDKISLEAVGAYDLIVLSPGPGIPAEAGIMPELIKKYASEKVIFGVCLGHQAIGEAFGGELINLAEVHHGIETEMTRTTTDDVLFANVPETFNAGRYHSWVIDPKTLSEELVVTATGEYGGVMALQHRSFPIFGVQFHPESIMTEHGRLMIHNLVQFTKDRLEGKEWEGMTIHGRPPLKSDSTSSIYGRFGNISGSINL</sequence>
<dbReference type="GO" id="GO:0005829">
    <property type="term" value="C:cytosol"/>
    <property type="evidence" value="ECO:0007669"/>
    <property type="project" value="TreeGrafter"/>
</dbReference>
<dbReference type="InterPro" id="IPR050472">
    <property type="entry name" value="Anth_synth/Amidotransfase"/>
</dbReference>
<dbReference type="InterPro" id="IPR006221">
    <property type="entry name" value="TrpG/PapA_dom"/>
</dbReference>
<evidence type="ECO:0000259" key="2">
    <source>
        <dbReference type="Pfam" id="PF00117"/>
    </source>
</evidence>
<dbReference type="GO" id="GO:0004049">
    <property type="term" value="F:anthranilate synthase activity"/>
    <property type="evidence" value="ECO:0007669"/>
    <property type="project" value="TreeGrafter"/>
</dbReference>
<protein>
    <submittedName>
        <fullName evidence="3">Aminodeoxychorismate/anthranilate synthase component II</fullName>
    </submittedName>
</protein>
<evidence type="ECO:0000256" key="1">
    <source>
        <dbReference type="ARBA" id="ARBA00022962"/>
    </source>
</evidence>
<gene>
    <name evidence="3" type="ORF">FUA23_06455</name>
</gene>
<accession>A0A5C7FGT8</accession>
<dbReference type="PROSITE" id="PS51273">
    <property type="entry name" value="GATASE_TYPE_1"/>
    <property type="match status" value="1"/>
</dbReference>
<evidence type="ECO:0000313" key="3">
    <source>
        <dbReference type="EMBL" id="TXF90427.1"/>
    </source>
</evidence>
<proteinExistence type="predicted"/>
<dbReference type="OrthoDB" id="9786812at2"/>
<dbReference type="PRINTS" id="PR00099">
    <property type="entry name" value="CPSGATASE"/>
</dbReference>
<dbReference type="GO" id="GO:0000162">
    <property type="term" value="P:L-tryptophan biosynthetic process"/>
    <property type="evidence" value="ECO:0007669"/>
    <property type="project" value="TreeGrafter"/>
</dbReference>
<name>A0A5C7FGT8_9BACT</name>
<dbReference type="PANTHER" id="PTHR43418">
    <property type="entry name" value="MULTIFUNCTIONAL TRYPTOPHAN BIOSYNTHESIS PROTEIN-RELATED"/>
    <property type="match status" value="1"/>
</dbReference>
<dbReference type="PRINTS" id="PR00096">
    <property type="entry name" value="GATASE"/>
</dbReference>
<dbReference type="Proteomes" id="UP000321907">
    <property type="component" value="Unassembled WGS sequence"/>
</dbReference>
<reference evidence="3 4" key="1">
    <citation type="submission" date="2019-08" db="EMBL/GenBank/DDBJ databases">
        <title>Lewinella sp. strain SSH13 Genome sequencing and assembly.</title>
        <authorList>
            <person name="Kim I."/>
        </authorList>
    </citation>
    <scope>NUCLEOTIDE SEQUENCE [LARGE SCALE GENOMIC DNA]</scope>
    <source>
        <strain evidence="3 4">SSH13</strain>
    </source>
</reference>
<comment type="caution">
    <text evidence="3">The sequence shown here is derived from an EMBL/GenBank/DDBJ whole genome shotgun (WGS) entry which is preliminary data.</text>
</comment>
<organism evidence="3 4">
    <name type="scientific">Neolewinella aurantiaca</name>
    <dbReference type="NCBI Taxonomy" id="2602767"/>
    <lineage>
        <taxon>Bacteria</taxon>
        <taxon>Pseudomonadati</taxon>
        <taxon>Bacteroidota</taxon>
        <taxon>Saprospiria</taxon>
        <taxon>Saprospirales</taxon>
        <taxon>Lewinellaceae</taxon>
        <taxon>Neolewinella</taxon>
    </lineage>
</organism>
<dbReference type="FunFam" id="3.40.50.880:FF:000003">
    <property type="entry name" value="Anthranilate synthase component II"/>
    <property type="match status" value="1"/>
</dbReference>
<dbReference type="CDD" id="cd01743">
    <property type="entry name" value="GATase1_Anthranilate_Synthase"/>
    <property type="match status" value="1"/>
</dbReference>
<keyword evidence="1" id="KW-0315">Glutamine amidotransferase</keyword>
<evidence type="ECO:0000313" key="4">
    <source>
        <dbReference type="Proteomes" id="UP000321907"/>
    </source>
</evidence>
<dbReference type="EMBL" id="VOXD01000007">
    <property type="protein sequence ID" value="TXF90427.1"/>
    <property type="molecule type" value="Genomic_DNA"/>
</dbReference>
<dbReference type="AlphaFoldDB" id="A0A5C7FGT8"/>
<dbReference type="PRINTS" id="PR00097">
    <property type="entry name" value="ANTSNTHASEII"/>
</dbReference>
<feature type="domain" description="Glutamine amidotransferase" evidence="2">
    <location>
        <begin position="4"/>
        <end position="186"/>
    </location>
</feature>
<dbReference type="SUPFAM" id="SSF52317">
    <property type="entry name" value="Class I glutamine amidotransferase-like"/>
    <property type="match status" value="1"/>
</dbReference>
<dbReference type="PANTHER" id="PTHR43418:SF4">
    <property type="entry name" value="MULTIFUNCTIONAL TRYPTOPHAN BIOSYNTHESIS PROTEIN"/>
    <property type="match status" value="1"/>
</dbReference>
<keyword evidence="4" id="KW-1185">Reference proteome</keyword>
<dbReference type="Pfam" id="PF00117">
    <property type="entry name" value="GATase"/>
    <property type="match status" value="1"/>
</dbReference>
<dbReference type="Gene3D" id="3.40.50.880">
    <property type="match status" value="1"/>
</dbReference>